<gene>
    <name evidence="1" type="ORF">CYMTET_53241</name>
</gene>
<sequence>GLLEEEDLLSPDPSGALDARLESEDGIVLVSGLPEKSGDPWIGKTNVLDAGTISEVLDALNPQLARNLVESSSETVQTPGDSDPRGTTYYTYVLNNTATKFANRRIIKARYFPGASEEPPLEARMLPVLLLVEKH</sequence>
<evidence type="ECO:0000313" key="2">
    <source>
        <dbReference type="Proteomes" id="UP001190700"/>
    </source>
</evidence>
<protein>
    <submittedName>
        <fullName evidence="1">Uncharacterized protein</fullName>
    </submittedName>
</protein>
<evidence type="ECO:0000313" key="1">
    <source>
        <dbReference type="EMBL" id="KAK3236626.1"/>
    </source>
</evidence>
<proteinExistence type="predicted"/>
<keyword evidence="2" id="KW-1185">Reference proteome</keyword>
<accession>A0AAE0BHF4</accession>
<comment type="caution">
    <text evidence="1">The sequence shown here is derived from an EMBL/GenBank/DDBJ whole genome shotgun (WGS) entry which is preliminary data.</text>
</comment>
<name>A0AAE0BHF4_9CHLO</name>
<organism evidence="1 2">
    <name type="scientific">Cymbomonas tetramitiformis</name>
    <dbReference type="NCBI Taxonomy" id="36881"/>
    <lineage>
        <taxon>Eukaryota</taxon>
        <taxon>Viridiplantae</taxon>
        <taxon>Chlorophyta</taxon>
        <taxon>Pyramimonadophyceae</taxon>
        <taxon>Pyramimonadales</taxon>
        <taxon>Pyramimonadaceae</taxon>
        <taxon>Cymbomonas</taxon>
    </lineage>
</organism>
<feature type="non-terminal residue" evidence="1">
    <location>
        <position position="1"/>
    </location>
</feature>
<dbReference type="EMBL" id="LGRX02034933">
    <property type="protein sequence ID" value="KAK3236626.1"/>
    <property type="molecule type" value="Genomic_DNA"/>
</dbReference>
<dbReference type="AlphaFoldDB" id="A0AAE0BHF4"/>
<dbReference type="Proteomes" id="UP001190700">
    <property type="component" value="Unassembled WGS sequence"/>
</dbReference>
<reference evidence="1 2" key="1">
    <citation type="journal article" date="2015" name="Genome Biol. Evol.">
        <title>Comparative Genomics of a Bacterivorous Green Alga Reveals Evolutionary Causalities and Consequences of Phago-Mixotrophic Mode of Nutrition.</title>
        <authorList>
            <person name="Burns J.A."/>
            <person name="Paasch A."/>
            <person name="Narechania A."/>
            <person name="Kim E."/>
        </authorList>
    </citation>
    <scope>NUCLEOTIDE SEQUENCE [LARGE SCALE GENOMIC DNA]</scope>
    <source>
        <strain evidence="1 2">PLY_AMNH</strain>
    </source>
</reference>